<dbReference type="RefSeq" id="WP_039614362.1">
    <property type="nucleotide sequence ID" value="NZ_KU254577.1"/>
</dbReference>
<keyword evidence="2" id="KW-0614">Plasmid</keyword>
<accession>A0A3G1DH06</accession>
<feature type="region of interest" description="Disordered" evidence="1">
    <location>
        <begin position="1"/>
        <end position="39"/>
    </location>
</feature>
<dbReference type="EMBL" id="KU254577">
    <property type="protein sequence ID" value="AMP35759.1"/>
    <property type="molecule type" value="Genomic_DNA"/>
</dbReference>
<dbReference type="AlphaFoldDB" id="A0A3G1DH06"/>
<proteinExistence type="predicted"/>
<feature type="compositionally biased region" description="Basic and acidic residues" evidence="1">
    <location>
        <begin position="21"/>
        <end position="31"/>
    </location>
</feature>
<sequence length="64" mass="7005">MTSPAQKVPVLGANYLPRNPASDDLKERPEGEPVSFFDPKGDSCGFERLQALTDAMAMKLNHSK</sequence>
<name>A0A3G1DH06_PSEAI</name>
<geneLocation type="plasmid" evidence="2">
    <name>pHN39-SIM</name>
</geneLocation>
<reference evidence="2" key="1">
    <citation type="submission" date="2015-12" db="EMBL/GenBank/DDBJ databases">
        <title>The first report of fully sequenced SIM-encoding plasmid pHN39-SIM.</title>
        <authorList>
            <person name="Sun F."/>
            <person name="Zhou D."/>
            <person name="Wang Q."/>
            <person name="Feng J."/>
            <person name="Feng W."/>
            <person name="Luo W."/>
            <person name="Zhang D."/>
            <person name="Chen Y."/>
            <person name="Qiu X."/>
            <person name="Yin Z."/>
            <person name="Chen W."/>
            <person name="Xia P."/>
        </authorList>
    </citation>
    <scope>NUCLEOTIDE SEQUENCE</scope>
    <source>
        <strain evidence="2">HN39</strain>
        <plasmid evidence="2">pHN39-SIM</plasmid>
    </source>
</reference>
<protein>
    <submittedName>
        <fullName evidence="2">Uncharacterized protein</fullName>
    </submittedName>
</protein>
<organism evidence="2">
    <name type="scientific">Pseudomonas aeruginosa</name>
    <dbReference type="NCBI Taxonomy" id="287"/>
    <lineage>
        <taxon>Bacteria</taxon>
        <taxon>Pseudomonadati</taxon>
        <taxon>Pseudomonadota</taxon>
        <taxon>Gammaproteobacteria</taxon>
        <taxon>Pseudomonadales</taxon>
        <taxon>Pseudomonadaceae</taxon>
        <taxon>Pseudomonas</taxon>
    </lineage>
</organism>
<evidence type="ECO:0000256" key="1">
    <source>
        <dbReference type="SAM" id="MobiDB-lite"/>
    </source>
</evidence>
<evidence type="ECO:0000313" key="2">
    <source>
        <dbReference type="EMBL" id="AMP35759.1"/>
    </source>
</evidence>